<dbReference type="EMBL" id="JAAAIP010000192">
    <property type="protein sequence ID" value="KAG0323252.1"/>
    <property type="molecule type" value="Genomic_DNA"/>
</dbReference>
<dbReference type="InterPro" id="IPR011990">
    <property type="entry name" value="TPR-like_helical_dom_sf"/>
</dbReference>
<keyword evidence="2" id="KW-1185">Reference proteome</keyword>
<dbReference type="PANTHER" id="PTHR31919">
    <property type="entry name" value="ZINC FINGERS AND HOMEOBOXES PROTEIN 1, ISOFORM 2"/>
    <property type="match status" value="1"/>
</dbReference>
<evidence type="ECO:0000313" key="1">
    <source>
        <dbReference type="EMBL" id="KAG0323252.1"/>
    </source>
</evidence>
<dbReference type="OrthoDB" id="2124108at2759"/>
<dbReference type="Gene3D" id="1.25.40.10">
    <property type="entry name" value="Tetratricopeptide repeat domain"/>
    <property type="match status" value="1"/>
</dbReference>
<dbReference type="InterPro" id="IPR041404">
    <property type="entry name" value="DUF5588"/>
</dbReference>
<evidence type="ECO:0000313" key="2">
    <source>
        <dbReference type="Proteomes" id="UP000738325"/>
    </source>
</evidence>
<proteinExistence type="predicted"/>
<dbReference type="AlphaFoldDB" id="A0A9P6UWV6"/>
<organism evidence="1 2">
    <name type="scientific">Dissophora globulifera</name>
    <dbReference type="NCBI Taxonomy" id="979702"/>
    <lineage>
        <taxon>Eukaryota</taxon>
        <taxon>Fungi</taxon>
        <taxon>Fungi incertae sedis</taxon>
        <taxon>Mucoromycota</taxon>
        <taxon>Mortierellomycotina</taxon>
        <taxon>Mortierellomycetes</taxon>
        <taxon>Mortierellales</taxon>
        <taxon>Mortierellaceae</taxon>
        <taxon>Dissophora</taxon>
    </lineage>
</organism>
<dbReference type="SUPFAM" id="SSF48452">
    <property type="entry name" value="TPR-like"/>
    <property type="match status" value="1"/>
</dbReference>
<protein>
    <submittedName>
        <fullName evidence="1">Uncharacterized protein</fullName>
    </submittedName>
</protein>
<comment type="caution">
    <text evidence="1">The sequence shown here is derived from an EMBL/GenBank/DDBJ whole genome shotgun (WGS) entry which is preliminary data.</text>
</comment>
<sequence length="413" mass="45910">MSHHALDPALLSDINSMDDEFPFSFGGGSDSDEDANSLFCAPKTKGTKAAAPAAPVVARPAREPYQAQIDMDGWFHDTGISIHKLMTQDKHGAIKVKMQADHYYMLHQYQNAYDIAQEFCRIVASRGMNIESEDQRLTQPETVTEGRASVLKVTDSKEMQEMALRCALKLGRFHDAAAIADKLTMHDTGVVFLRSKAYLSVGKYNDAATILVRHQKSRSSNYSIWKALAECFHQSTEPTADSDARRVRDTQTMSVMSPSVITALALISILRARHLMRVSNWSQVDYAQARYDREMRAIEDLKTKLEERLGLSLEGVADAMHSGRSSEGGADRGELQDKLRVEYGIKVVSPAQQILERAQEKGEEQQRISEGDYAAEVVAFVVSAWDEQLLDTCSSGSEVVDEEEAGEMGVRHK</sequence>
<dbReference type="PANTHER" id="PTHR31919:SF1">
    <property type="entry name" value="ZINC FINGERS AND HOMEOBOXES PROTEIN 1, ISOFORM 2"/>
    <property type="match status" value="1"/>
</dbReference>
<reference evidence="1" key="1">
    <citation type="journal article" date="2020" name="Fungal Divers.">
        <title>Resolving the Mortierellaceae phylogeny through synthesis of multi-gene phylogenetics and phylogenomics.</title>
        <authorList>
            <person name="Vandepol N."/>
            <person name="Liber J."/>
            <person name="Desiro A."/>
            <person name="Na H."/>
            <person name="Kennedy M."/>
            <person name="Barry K."/>
            <person name="Grigoriev I.V."/>
            <person name="Miller A.N."/>
            <person name="O'Donnell K."/>
            <person name="Stajich J.E."/>
            <person name="Bonito G."/>
        </authorList>
    </citation>
    <scope>NUCLEOTIDE SEQUENCE</scope>
    <source>
        <strain evidence="1">REB-010B</strain>
    </source>
</reference>
<accession>A0A9P6UWV6</accession>
<name>A0A9P6UWV6_9FUNG</name>
<gene>
    <name evidence="1" type="ORF">BGZ99_002871</name>
</gene>
<dbReference type="Proteomes" id="UP000738325">
    <property type="component" value="Unassembled WGS sequence"/>
</dbReference>